<dbReference type="RefSeq" id="WP_115278969.1">
    <property type="nucleotide sequence ID" value="NZ_AP022600.1"/>
</dbReference>
<feature type="transmembrane region" description="Helical" evidence="1">
    <location>
        <begin position="83"/>
        <end position="105"/>
    </location>
</feature>
<dbReference type="Proteomes" id="UP000254978">
    <property type="component" value="Unassembled WGS sequence"/>
</dbReference>
<feature type="transmembrane region" description="Helical" evidence="1">
    <location>
        <begin position="32"/>
        <end position="49"/>
    </location>
</feature>
<dbReference type="AlphaFoldDB" id="A0A378TIV8"/>
<sequence>MSGFRAVTAAAFTAALAVAGHALAGGGWPTGAAAALLTAVAVTTGLVADGRTRLSLVGILAVGQMGAHLALAAAGHVHQTPSASWQLMLAAHTAAVLVGAALMTVAQRSAEVLSRVVRRCAAAPQVPAHPPRVPRIPRNPQPRQHVRLLAASLSHRGPPAGVY</sequence>
<feature type="chain" id="PRO_5039532933" description="MFS transporter" evidence="2">
    <location>
        <begin position="25"/>
        <end position="163"/>
    </location>
</feature>
<proteinExistence type="predicted"/>
<evidence type="ECO:0000256" key="1">
    <source>
        <dbReference type="SAM" id="Phobius"/>
    </source>
</evidence>
<keyword evidence="2" id="KW-0732">Signal</keyword>
<name>A0A378TIV8_9MYCO</name>
<feature type="signal peptide" evidence="2">
    <location>
        <begin position="1"/>
        <end position="24"/>
    </location>
</feature>
<keyword evidence="1" id="KW-0812">Transmembrane</keyword>
<organism evidence="3 4">
    <name type="scientific">Mycolicibacterium tokaiense</name>
    <dbReference type="NCBI Taxonomy" id="39695"/>
    <lineage>
        <taxon>Bacteria</taxon>
        <taxon>Bacillati</taxon>
        <taxon>Actinomycetota</taxon>
        <taxon>Actinomycetes</taxon>
        <taxon>Mycobacteriales</taxon>
        <taxon>Mycobacteriaceae</taxon>
        <taxon>Mycolicibacterium</taxon>
    </lineage>
</organism>
<evidence type="ECO:0000256" key="2">
    <source>
        <dbReference type="SAM" id="SignalP"/>
    </source>
</evidence>
<reference evidence="3 4" key="1">
    <citation type="submission" date="2018-06" db="EMBL/GenBank/DDBJ databases">
        <authorList>
            <consortium name="Pathogen Informatics"/>
            <person name="Doyle S."/>
        </authorList>
    </citation>
    <scope>NUCLEOTIDE SEQUENCE [LARGE SCALE GENOMIC DNA]</scope>
    <source>
        <strain evidence="3 4">NCTC10821</strain>
    </source>
</reference>
<keyword evidence="4" id="KW-1185">Reference proteome</keyword>
<evidence type="ECO:0008006" key="5">
    <source>
        <dbReference type="Google" id="ProtNLM"/>
    </source>
</evidence>
<feature type="transmembrane region" description="Helical" evidence="1">
    <location>
        <begin position="56"/>
        <end position="77"/>
    </location>
</feature>
<keyword evidence="1" id="KW-0472">Membrane</keyword>
<dbReference type="EMBL" id="UGQT01000001">
    <property type="protein sequence ID" value="STZ59486.1"/>
    <property type="molecule type" value="Genomic_DNA"/>
</dbReference>
<accession>A0A378TIV8</accession>
<evidence type="ECO:0000313" key="4">
    <source>
        <dbReference type="Proteomes" id="UP000254978"/>
    </source>
</evidence>
<protein>
    <recommendedName>
        <fullName evidence="5">MFS transporter</fullName>
    </recommendedName>
</protein>
<dbReference type="OrthoDB" id="9952904at2"/>
<evidence type="ECO:0000313" key="3">
    <source>
        <dbReference type="EMBL" id="STZ59486.1"/>
    </source>
</evidence>
<gene>
    <name evidence="3" type="ORF">NCTC10821_03019</name>
</gene>
<keyword evidence="1" id="KW-1133">Transmembrane helix</keyword>